<evidence type="ECO:0000313" key="2">
    <source>
        <dbReference type="EMBL" id="GAA4927247.1"/>
    </source>
</evidence>
<accession>A0ABP9G718</accession>
<proteinExistence type="predicted"/>
<organism evidence="2 3">
    <name type="scientific">Streptomonospora halophila</name>
    <dbReference type="NCBI Taxonomy" id="427369"/>
    <lineage>
        <taxon>Bacteria</taxon>
        <taxon>Bacillati</taxon>
        <taxon>Actinomycetota</taxon>
        <taxon>Actinomycetes</taxon>
        <taxon>Streptosporangiales</taxon>
        <taxon>Nocardiopsidaceae</taxon>
        <taxon>Streptomonospora</taxon>
    </lineage>
</organism>
<evidence type="ECO:0000313" key="3">
    <source>
        <dbReference type="Proteomes" id="UP001499993"/>
    </source>
</evidence>
<comment type="caution">
    <text evidence="2">The sequence shown here is derived from an EMBL/GenBank/DDBJ whole genome shotgun (WGS) entry which is preliminary data.</text>
</comment>
<evidence type="ECO:0000256" key="1">
    <source>
        <dbReference type="SAM" id="MobiDB-lite"/>
    </source>
</evidence>
<gene>
    <name evidence="2" type="ORF">GCM10023224_02720</name>
</gene>
<reference evidence="3" key="1">
    <citation type="journal article" date="2019" name="Int. J. Syst. Evol. Microbiol.">
        <title>The Global Catalogue of Microorganisms (GCM) 10K type strain sequencing project: providing services to taxonomists for standard genome sequencing and annotation.</title>
        <authorList>
            <consortium name="The Broad Institute Genomics Platform"/>
            <consortium name="The Broad Institute Genome Sequencing Center for Infectious Disease"/>
            <person name="Wu L."/>
            <person name="Ma J."/>
        </authorList>
    </citation>
    <scope>NUCLEOTIDE SEQUENCE [LARGE SCALE GENOMIC DNA]</scope>
    <source>
        <strain evidence="3">JCM 18123</strain>
    </source>
</reference>
<feature type="region of interest" description="Disordered" evidence="1">
    <location>
        <begin position="35"/>
        <end position="92"/>
    </location>
</feature>
<sequence>MHPDFLQAAADERIARLHEEARQSRLLRAARARIRRARGRDEGAGGGTADALPERQPSVPYTAPADTAPAPGPATRAGDAPENAAERAPAPC</sequence>
<keyword evidence="3" id="KW-1185">Reference proteome</keyword>
<dbReference type="Proteomes" id="UP001499993">
    <property type="component" value="Unassembled WGS sequence"/>
</dbReference>
<feature type="compositionally biased region" description="Low complexity" evidence="1">
    <location>
        <begin position="62"/>
        <end position="92"/>
    </location>
</feature>
<protein>
    <submittedName>
        <fullName evidence="2">Uncharacterized protein</fullName>
    </submittedName>
</protein>
<dbReference type="EMBL" id="BAABIK010000001">
    <property type="protein sequence ID" value="GAA4927247.1"/>
    <property type="molecule type" value="Genomic_DNA"/>
</dbReference>
<dbReference type="RefSeq" id="WP_345555109.1">
    <property type="nucleotide sequence ID" value="NZ_BAABIK010000001.1"/>
</dbReference>
<name>A0ABP9G718_9ACTN</name>